<dbReference type="PANTHER" id="PTHR47797:SF1">
    <property type="entry name" value="CYTOCHROME B561 DOMAIN-CONTAINING PROTEIN-RELATED"/>
    <property type="match status" value="1"/>
</dbReference>
<dbReference type="PANTHER" id="PTHR47797">
    <property type="entry name" value="DEHYDROGENASE, PUTATIVE (AFU_ORTHOLOGUE AFUA_8G05805)-RELATED"/>
    <property type="match status" value="1"/>
</dbReference>
<feature type="chain" id="PRO_5002481950" description="Cytochrome b561 domain-containing protein" evidence="8">
    <location>
        <begin position="22"/>
        <end position="420"/>
    </location>
</feature>
<feature type="transmembrane region" description="Helical" evidence="7">
    <location>
        <begin position="328"/>
        <end position="349"/>
    </location>
</feature>
<dbReference type="InterPro" id="IPR006593">
    <property type="entry name" value="Cyt_b561/ferric_Rdtase_TM"/>
</dbReference>
<feature type="transmembrane region" description="Helical" evidence="7">
    <location>
        <begin position="258"/>
        <end position="278"/>
    </location>
</feature>
<name>A0A0F4YPP0_RASE3</name>
<evidence type="ECO:0000256" key="5">
    <source>
        <dbReference type="ARBA" id="ARBA00022989"/>
    </source>
</evidence>
<feature type="transmembrane region" description="Helical" evidence="7">
    <location>
        <begin position="222"/>
        <end position="246"/>
    </location>
</feature>
<dbReference type="EMBL" id="LASV01000314">
    <property type="protein sequence ID" value="KKA19806.1"/>
    <property type="molecule type" value="Genomic_DNA"/>
</dbReference>
<dbReference type="STRING" id="1408163.A0A0F4YPP0"/>
<evidence type="ECO:0000256" key="2">
    <source>
        <dbReference type="ARBA" id="ARBA00022448"/>
    </source>
</evidence>
<dbReference type="PROSITE" id="PS50939">
    <property type="entry name" value="CYTOCHROME_B561"/>
    <property type="match status" value="1"/>
</dbReference>
<evidence type="ECO:0000256" key="4">
    <source>
        <dbReference type="ARBA" id="ARBA00022982"/>
    </source>
</evidence>
<protein>
    <recommendedName>
        <fullName evidence="9">Cytochrome b561 domain-containing protein</fullName>
    </recommendedName>
</protein>
<comment type="caution">
    <text evidence="10">The sequence shown here is derived from an EMBL/GenBank/DDBJ whole genome shotgun (WGS) entry which is preliminary data.</text>
</comment>
<dbReference type="GeneID" id="25318510"/>
<dbReference type="InterPro" id="IPR005018">
    <property type="entry name" value="DOMON_domain"/>
</dbReference>
<keyword evidence="2" id="KW-0813">Transport</keyword>
<organism evidence="10 11">
    <name type="scientific">Rasamsonia emersonii (strain ATCC 16479 / CBS 393.64 / IMI 116815)</name>
    <dbReference type="NCBI Taxonomy" id="1408163"/>
    <lineage>
        <taxon>Eukaryota</taxon>
        <taxon>Fungi</taxon>
        <taxon>Dikarya</taxon>
        <taxon>Ascomycota</taxon>
        <taxon>Pezizomycotina</taxon>
        <taxon>Eurotiomycetes</taxon>
        <taxon>Eurotiomycetidae</taxon>
        <taxon>Eurotiales</taxon>
        <taxon>Trichocomaceae</taxon>
        <taxon>Rasamsonia</taxon>
    </lineage>
</organism>
<evidence type="ECO:0000259" key="9">
    <source>
        <dbReference type="PROSITE" id="PS50939"/>
    </source>
</evidence>
<dbReference type="InterPro" id="IPR015920">
    <property type="entry name" value="Cellobiose_DH-like_cyt"/>
</dbReference>
<comment type="subcellular location">
    <subcellularLocation>
        <location evidence="1">Membrane</location>
    </subcellularLocation>
</comment>
<keyword evidence="3 7" id="KW-0812">Transmembrane</keyword>
<dbReference type="AlphaFoldDB" id="A0A0F4YPP0"/>
<dbReference type="OrthoDB" id="19261at2759"/>
<keyword evidence="11" id="KW-1185">Reference proteome</keyword>
<feature type="transmembrane region" description="Helical" evidence="7">
    <location>
        <begin position="290"/>
        <end position="308"/>
    </location>
</feature>
<dbReference type="SUPFAM" id="SSF49344">
    <property type="entry name" value="CBD9-like"/>
    <property type="match status" value="1"/>
</dbReference>
<feature type="transmembrane region" description="Helical" evidence="7">
    <location>
        <begin position="355"/>
        <end position="375"/>
    </location>
</feature>
<reference evidence="10 11" key="1">
    <citation type="submission" date="2015-04" db="EMBL/GenBank/DDBJ databases">
        <authorList>
            <person name="Heijne W.H."/>
            <person name="Fedorova N.D."/>
            <person name="Nierman W.C."/>
            <person name="Vollebregt A.W."/>
            <person name="Zhao Z."/>
            <person name="Wu L."/>
            <person name="Kumar M."/>
            <person name="Stam H."/>
            <person name="van den Berg M.A."/>
            <person name="Pel H.J."/>
        </authorList>
    </citation>
    <scope>NUCLEOTIDE SEQUENCE [LARGE SCALE GENOMIC DNA]</scope>
    <source>
        <strain evidence="10 11">CBS 393.64</strain>
    </source>
</reference>
<evidence type="ECO:0000313" key="11">
    <source>
        <dbReference type="Proteomes" id="UP000053958"/>
    </source>
</evidence>
<keyword evidence="4" id="KW-0249">Electron transport</keyword>
<proteinExistence type="predicted"/>
<keyword evidence="5 7" id="KW-1133">Transmembrane helix</keyword>
<keyword evidence="6 7" id="KW-0472">Membrane</keyword>
<dbReference type="GO" id="GO:0016020">
    <property type="term" value="C:membrane"/>
    <property type="evidence" value="ECO:0007669"/>
    <property type="project" value="UniProtKB-SubCell"/>
</dbReference>
<dbReference type="Gene3D" id="2.60.40.1210">
    <property type="entry name" value="Cellobiose dehydrogenase, cytochrome domain"/>
    <property type="match status" value="1"/>
</dbReference>
<evidence type="ECO:0000256" key="3">
    <source>
        <dbReference type="ARBA" id="ARBA00022692"/>
    </source>
</evidence>
<accession>A0A0F4YPP0</accession>
<dbReference type="Proteomes" id="UP000053958">
    <property type="component" value="Unassembled WGS sequence"/>
</dbReference>
<dbReference type="RefSeq" id="XP_013326418.1">
    <property type="nucleotide sequence ID" value="XM_013470964.1"/>
</dbReference>
<evidence type="ECO:0000256" key="6">
    <source>
        <dbReference type="ARBA" id="ARBA00023136"/>
    </source>
</evidence>
<dbReference type="Pfam" id="PF03188">
    <property type="entry name" value="Cytochrom_B561"/>
    <property type="match status" value="1"/>
</dbReference>
<feature type="signal peptide" evidence="8">
    <location>
        <begin position="1"/>
        <end position="21"/>
    </location>
</feature>
<dbReference type="CDD" id="cd08760">
    <property type="entry name" value="Cyt_b561_FRRS1_like"/>
    <property type="match status" value="1"/>
</dbReference>
<dbReference type="SMART" id="SM00664">
    <property type="entry name" value="DoH"/>
    <property type="match status" value="1"/>
</dbReference>
<dbReference type="CDD" id="cd09630">
    <property type="entry name" value="CDH_like_cytochrome"/>
    <property type="match status" value="1"/>
</dbReference>
<gene>
    <name evidence="10" type="ORF">T310_6198</name>
</gene>
<dbReference type="Gene3D" id="1.20.120.1770">
    <property type="match status" value="1"/>
</dbReference>
<dbReference type="Pfam" id="PF16010">
    <property type="entry name" value="CDH-cyt"/>
    <property type="match status" value="1"/>
</dbReference>
<keyword evidence="8" id="KW-0732">Signal</keyword>
<evidence type="ECO:0000256" key="7">
    <source>
        <dbReference type="SAM" id="Phobius"/>
    </source>
</evidence>
<feature type="domain" description="Cytochrome b561" evidence="9">
    <location>
        <begin position="185"/>
        <end position="381"/>
    </location>
</feature>
<evidence type="ECO:0000313" key="10">
    <source>
        <dbReference type="EMBL" id="KKA19806.1"/>
    </source>
</evidence>
<sequence length="420" mass="45903">MLRFCVLFLGLLSAFFFRVQADSVPASVFILPLDNGSANYTFALNLPANSDDIYFHLSGPASYSWIAVGTGREMKDSMMFIVYSNAQGDGVTVSPRLSSGETEPVFSSSLNVDELPGTGLSDNTMIVNGRCSNCRRWKTGSLDLTSRTQPWIYALGPHSGNSELLKSDSKTASIERHSEYGRFTMDMVLATGGTGGLPTSFTTAVGSSEDGKPHYDSNWPSILHALAICAAFVLLMPTGVFVLRVFPASVRWHWVNQSLASILAIAGGMLGVYLSTMFTKSQSFGSSHQIIGLVCLAAVVVQWGLGFWHHRLFKIIKRPTRYGPIHRYFGRIILVLAVVNGGIGLTWSYASTRVVVGYIIVVVVVGITVIAAVVWKRFTSRSRKKDGLMSEGLGGQYQGGYDSNIHLASYPEQQYNDRFQ</sequence>
<dbReference type="SMART" id="SM00665">
    <property type="entry name" value="B561"/>
    <property type="match status" value="1"/>
</dbReference>
<evidence type="ECO:0000256" key="8">
    <source>
        <dbReference type="SAM" id="SignalP"/>
    </source>
</evidence>
<evidence type="ECO:0000256" key="1">
    <source>
        <dbReference type="ARBA" id="ARBA00004370"/>
    </source>
</evidence>